<accession>A0A0E9VD44</accession>
<dbReference type="AlphaFoldDB" id="A0A0E9VD44"/>
<sequence>MYILESNVVNVDTNYIPLKNSTHHFKTSAVWFLKPGTWFCQITVWNWVRQSTCRCVKFAKRRVVSLQPGESDL</sequence>
<protein>
    <submittedName>
        <fullName evidence="1">Uncharacterized protein</fullName>
    </submittedName>
</protein>
<reference evidence="1" key="1">
    <citation type="submission" date="2014-11" db="EMBL/GenBank/DDBJ databases">
        <authorList>
            <person name="Amaro Gonzalez C."/>
        </authorList>
    </citation>
    <scope>NUCLEOTIDE SEQUENCE</scope>
</reference>
<dbReference type="EMBL" id="GBXM01032605">
    <property type="protein sequence ID" value="JAH75972.1"/>
    <property type="molecule type" value="Transcribed_RNA"/>
</dbReference>
<reference evidence="1" key="2">
    <citation type="journal article" date="2015" name="Fish Shellfish Immunol.">
        <title>Early steps in the European eel (Anguilla anguilla)-Vibrio vulnificus interaction in the gills: Role of the RtxA13 toxin.</title>
        <authorList>
            <person name="Callol A."/>
            <person name="Pajuelo D."/>
            <person name="Ebbesson L."/>
            <person name="Teles M."/>
            <person name="MacKenzie S."/>
            <person name="Amaro C."/>
        </authorList>
    </citation>
    <scope>NUCLEOTIDE SEQUENCE</scope>
</reference>
<organism evidence="1">
    <name type="scientific">Anguilla anguilla</name>
    <name type="common">European freshwater eel</name>
    <name type="synonym">Muraena anguilla</name>
    <dbReference type="NCBI Taxonomy" id="7936"/>
    <lineage>
        <taxon>Eukaryota</taxon>
        <taxon>Metazoa</taxon>
        <taxon>Chordata</taxon>
        <taxon>Craniata</taxon>
        <taxon>Vertebrata</taxon>
        <taxon>Euteleostomi</taxon>
        <taxon>Actinopterygii</taxon>
        <taxon>Neopterygii</taxon>
        <taxon>Teleostei</taxon>
        <taxon>Anguilliformes</taxon>
        <taxon>Anguillidae</taxon>
        <taxon>Anguilla</taxon>
    </lineage>
</organism>
<evidence type="ECO:0000313" key="1">
    <source>
        <dbReference type="EMBL" id="JAH75972.1"/>
    </source>
</evidence>
<proteinExistence type="predicted"/>
<name>A0A0E9VD44_ANGAN</name>